<evidence type="ECO:0000313" key="2">
    <source>
        <dbReference type="Proteomes" id="UP000013986"/>
    </source>
</evidence>
<dbReference type="EMBL" id="APQO01000006">
    <property type="protein sequence ID" value="EOQ73500.1"/>
    <property type="molecule type" value="Genomic_DNA"/>
</dbReference>
<dbReference type="Proteomes" id="UP000013986">
    <property type="component" value="Unassembled WGS sequence"/>
</dbReference>
<dbReference type="PATRIC" id="fig|1217689.3.peg.3383"/>
<gene>
    <name evidence="1" type="ORF">F929_03443</name>
</gene>
<dbReference type="AlphaFoldDB" id="R8YVS6"/>
<dbReference type="OrthoDB" id="6713685at2"/>
<proteinExistence type="predicted"/>
<protein>
    <submittedName>
        <fullName evidence="1">Uncharacterized protein</fullName>
    </submittedName>
</protein>
<name>R8YVS6_9GAMM</name>
<sequence>MSEFKVGDKVVYLNNIAPEHDEIYEVYYLDALCCFVFYLGVDYRAMYGDIRHATPEEIAAGLRIDQIQAEIVHGFNCEVKNG</sequence>
<evidence type="ECO:0000313" key="1">
    <source>
        <dbReference type="EMBL" id="EOQ73500.1"/>
    </source>
</evidence>
<comment type="caution">
    <text evidence="1">The sequence shown here is derived from an EMBL/GenBank/DDBJ whole genome shotgun (WGS) entry which is preliminary data.</text>
</comment>
<accession>R8YVS6</accession>
<reference evidence="1 2" key="1">
    <citation type="submission" date="2013-02" db="EMBL/GenBank/DDBJ databases">
        <title>The Genome Sequence of Acinetobacter pittii ANC 4052.</title>
        <authorList>
            <consortium name="The Broad Institute Genome Sequencing Platform"/>
            <consortium name="The Broad Institute Genome Sequencing Center for Infectious Disease"/>
            <person name="Cerqueira G."/>
            <person name="Feldgarden M."/>
            <person name="Courvalin P."/>
            <person name="Perichon B."/>
            <person name="Grillot-Courvalin C."/>
            <person name="Clermont D."/>
            <person name="Rocha E."/>
            <person name="Yoon E.-J."/>
            <person name="Nemec A."/>
            <person name="Walker B."/>
            <person name="Young S.K."/>
            <person name="Zeng Q."/>
            <person name="Gargeya S."/>
            <person name="Fitzgerald M."/>
            <person name="Haas B."/>
            <person name="Abouelleil A."/>
            <person name="Alvarado L."/>
            <person name="Arachchi H.M."/>
            <person name="Berlin A.M."/>
            <person name="Chapman S.B."/>
            <person name="Dewar J."/>
            <person name="Goldberg J."/>
            <person name="Griggs A."/>
            <person name="Gujja S."/>
            <person name="Hansen M."/>
            <person name="Howarth C."/>
            <person name="Imamovic A."/>
            <person name="Larimer J."/>
            <person name="McCowan C."/>
            <person name="Murphy C."/>
            <person name="Neiman D."/>
            <person name="Pearson M."/>
            <person name="Priest M."/>
            <person name="Roberts A."/>
            <person name="Saif S."/>
            <person name="Shea T."/>
            <person name="Sisk P."/>
            <person name="Sykes S."/>
            <person name="Wortman J."/>
            <person name="Nusbaum C."/>
            <person name="Birren B."/>
        </authorList>
    </citation>
    <scope>NUCLEOTIDE SEQUENCE [LARGE SCALE GENOMIC DNA]</scope>
    <source>
        <strain evidence="1 2">ANC 4052</strain>
    </source>
</reference>
<organism evidence="1 2">
    <name type="scientific">Acinetobacter lactucae</name>
    <dbReference type="NCBI Taxonomy" id="1785128"/>
    <lineage>
        <taxon>Bacteria</taxon>
        <taxon>Pseudomonadati</taxon>
        <taxon>Pseudomonadota</taxon>
        <taxon>Gammaproteobacteria</taxon>
        <taxon>Moraxellales</taxon>
        <taxon>Moraxellaceae</taxon>
        <taxon>Acinetobacter</taxon>
        <taxon>Acinetobacter calcoaceticus/baumannii complex</taxon>
    </lineage>
</organism>
<dbReference type="RefSeq" id="WP_016145994.1">
    <property type="nucleotide sequence ID" value="NZ_KB976991.1"/>
</dbReference>
<dbReference type="HOGENOM" id="CLU_2550653_0_0_6"/>